<feature type="chain" id="PRO_5003942011" description="Lipoprotein" evidence="1">
    <location>
        <begin position="21"/>
        <end position="163"/>
    </location>
</feature>
<evidence type="ECO:0008006" key="4">
    <source>
        <dbReference type="Google" id="ProtNLM"/>
    </source>
</evidence>
<dbReference type="EMBL" id="CP003346">
    <property type="protein sequence ID" value="AGA77820.1"/>
    <property type="molecule type" value="Genomic_DNA"/>
</dbReference>
<sequence length="163" mass="17515">MSIKSFFAATILVVGLAACGGNQTSETATTEKEESQEAPMEKEVSFRIAEKYFLKNDAPSLSDPKIDSAEEFQKFFGSATVMGDDGKPTAIDFQRQFVIAVAKPSTNMATELTPVSLVDDGAGTLTLSYKVEEGEEQSHTIRPALVVIVSKTAEGDVLVNEVE</sequence>
<organism evidence="2 3">
    <name type="scientific">Echinicola vietnamensis (strain DSM 17526 / LMG 23754 / KMM 6221)</name>
    <dbReference type="NCBI Taxonomy" id="926556"/>
    <lineage>
        <taxon>Bacteria</taxon>
        <taxon>Pseudomonadati</taxon>
        <taxon>Bacteroidota</taxon>
        <taxon>Cytophagia</taxon>
        <taxon>Cytophagales</taxon>
        <taxon>Cyclobacteriaceae</taxon>
        <taxon>Echinicola</taxon>
    </lineage>
</organism>
<reference evidence="3" key="1">
    <citation type="submission" date="2012-02" db="EMBL/GenBank/DDBJ databases">
        <title>The complete genome of Echinicola vietnamensis DSM 17526.</title>
        <authorList>
            <person name="Lucas S."/>
            <person name="Copeland A."/>
            <person name="Lapidus A."/>
            <person name="Glavina del Rio T."/>
            <person name="Dalin E."/>
            <person name="Tice H."/>
            <person name="Bruce D."/>
            <person name="Goodwin L."/>
            <person name="Pitluck S."/>
            <person name="Peters L."/>
            <person name="Ovchinnikova G."/>
            <person name="Teshima H."/>
            <person name="Kyrpides N."/>
            <person name="Mavromatis K."/>
            <person name="Ivanova N."/>
            <person name="Brettin T."/>
            <person name="Detter J.C."/>
            <person name="Han C."/>
            <person name="Larimer F."/>
            <person name="Land M."/>
            <person name="Hauser L."/>
            <person name="Markowitz V."/>
            <person name="Cheng J.-F."/>
            <person name="Hugenholtz P."/>
            <person name="Woyke T."/>
            <person name="Wu D."/>
            <person name="Brambilla E."/>
            <person name="Klenk H.-P."/>
            <person name="Eisen J.A."/>
        </authorList>
    </citation>
    <scope>NUCLEOTIDE SEQUENCE [LARGE SCALE GENOMIC DNA]</scope>
    <source>
        <strain evidence="3">DSM 17526 / LMG 23754 / KMM 6221</strain>
    </source>
</reference>
<keyword evidence="1" id="KW-0732">Signal</keyword>
<dbReference type="KEGG" id="evi:Echvi_1555"/>
<dbReference type="Proteomes" id="UP000010796">
    <property type="component" value="Chromosome"/>
</dbReference>
<evidence type="ECO:0000313" key="2">
    <source>
        <dbReference type="EMBL" id="AGA77820.1"/>
    </source>
</evidence>
<dbReference type="eggNOG" id="ENOG5033054">
    <property type="taxonomic scope" value="Bacteria"/>
</dbReference>
<dbReference type="HOGENOM" id="CLU_138519_0_0_10"/>
<dbReference type="OrthoDB" id="8613168at2"/>
<proteinExistence type="predicted"/>
<gene>
    <name evidence="2" type="ordered locus">Echvi_1555</name>
</gene>
<dbReference type="AlphaFoldDB" id="L0FYV0"/>
<name>L0FYV0_ECHVK</name>
<accession>L0FYV0</accession>
<keyword evidence="3" id="KW-1185">Reference proteome</keyword>
<dbReference type="STRING" id="926556.Echvi_1555"/>
<dbReference type="RefSeq" id="WP_015265383.1">
    <property type="nucleotide sequence ID" value="NC_019904.1"/>
</dbReference>
<dbReference type="PROSITE" id="PS51257">
    <property type="entry name" value="PROKAR_LIPOPROTEIN"/>
    <property type="match status" value="1"/>
</dbReference>
<feature type="signal peptide" evidence="1">
    <location>
        <begin position="1"/>
        <end position="20"/>
    </location>
</feature>
<evidence type="ECO:0000313" key="3">
    <source>
        <dbReference type="Proteomes" id="UP000010796"/>
    </source>
</evidence>
<evidence type="ECO:0000256" key="1">
    <source>
        <dbReference type="SAM" id="SignalP"/>
    </source>
</evidence>
<protein>
    <recommendedName>
        <fullName evidence="4">Lipoprotein</fullName>
    </recommendedName>
</protein>